<feature type="transmembrane region" description="Helical" evidence="14">
    <location>
        <begin position="1255"/>
        <end position="1280"/>
    </location>
</feature>
<evidence type="ECO:0000256" key="2">
    <source>
        <dbReference type="ARBA" id="ARBA00004141"/>
    </source>
</evidence>
<feature type="transmembrane region" description="Helical" evidence="14">
    <location>
        <begin position="942"/>
        <end position="974"/>
    </location>
</feature>
<dbReference type="InterPro" id="IPR011016">
    <property type="entry name" value="Znf_RING-CH"/>
</dbReference>
<feature type="compositionally biased region" description="Low complexity" evidence="13">
    <location>
        <begin position="1173"/>
        <end position="1187"/>
    </location>
</feature>
<keyword evidence="12 14" id="KW-0472">Membrane</keyword>
<keyword evidence="6 14" id="KW-0812">Transmembrane</keyword>
<evidence type="ECO:0000256" key="10">
    <source>
        <dbReference type="ARBA" id="ARBA00022833"/>
    </source>
</evidence>
<name>A0A317XJS1_9BASI</name>
<feature type="transmembrane region" description="Helical" evidence="14">
    <location>
        <begin position="1497"/>
        <end position="1515"/>
    </location>
</feature>
<feature type="compositionally biased region" description="Basic and acidic residues" evidence="13">
    <location>
        <begin position="1226"/>
        <end position="1240"/>
    </location>
</feature>
<evidence type="ECO:0000256" key="8">
    <source>
        <dbReference type="ARBA" id="ARBA00022771"/>
    </source>
</evidence>
<comment type="catalytic activity">
    <reaction evidence="1">
        <text>S-ubiquitinyl-[E2 ubiquitin-conjugating enzyme]-L-cysteine + [acceptor protein]-L-lysine = [E2 ubiquitin-conjugating enzyme]-L-cysteine + N(6)-ubiquitinyl-[acceptor protein]-L-lysine.</text>
        <dbReference type="EC" id="2.3.2.27"/>
    </reaction>
</comment>
<evidence type="ECO:0000256" key="9">
    <source>
        <dbReference type="ARBA" id="ARBA00022786"/>
    </source>
</evidence>
<feature type="domain" description="RING-CH-type" evidence="15">
    <location>
        <begin position="1"/>
        <end position="60"/>
    </location>
</feature>
<evidence type="ECO:0000256" key="14">
    <source>
        <dbReference type="SAM" id="Phobius"/>
    </source>
</evidence>
<evidence type="ECO:0000259" key="15">
    <source>
        <dbReference type="PROSITE" id="PS51292"/>
    </source>
</evidence>
<dbReference type="OrthoDB" id="264354at2759"/>
<keyword evidence="5" id="KW-0808">Transferase</keyword>
<dbReference type="Gene3D" id="3.30.40.10">
    <property type="entry name" value="Zinc/RING finger domain, C3HC4 (zinc finger)"/>
    <property type="match status" value="1"/>
</dbReference>
<feature type="transmembrane region" description="Helical" evidence="14">
    <location>
        <begin position="1359"/>
        <end position="1382"/>
    </location>
</feature>
<evidence type="ECO:0000256" key="5">
    <source>
        <dbReference type="ARBA" id="ARBA00022679"/>
    </source>
</evidence>
<protein>
    <recommendedName>
        <fullName evidence="4">RING-type E3 ubiquitin transferase</fullName>
        <ecNumber evidence="4">2.3.2.27</ecNumber>
    </recommendedName>
</protein>
<keyword evidence="7" id="KW-0479">Metal-binding</keyword>
<evidence type="ECO:0000256" key="1">
    <source>
        <dbReference type="ARBA" id="ARBA00000900"/>
    </source>
</evidence>
<evidence type="ECO:0000256" key="12">
    <source>
        <dbReference type="ARBA" id="ARBA00023136"/>
    </source>
</evidence>
<dbReference type="GO" id="GO:0005789">
    <property type="term" value="C:endoplasmic reticulum membrane"/>
    <property type="evidence" value="ECO:0007669"/>
    <property type="project" value="TreeGrafter"/>
</dbReference>
<feature type="transmembrane region" description="Helical" evidence="14">
    <location>
        <begin position="708"/>
        <end position="729"/>
    </location>
</feature>
<feature type="transmembrane region" description="Helical" evidence="14">
    <location>
        <begin position="1454"/>
        <end position="1477"/>
    </location>
</feature>
<dbReference type="Pfam" id="PF23113">
    <property type="entry name" value="MARCHF6_C"/>
    <property type="match status" value="1"/>
</dbReference>
<feature type="region of interest" description="Disordered" evidence="13">
    <location>
        <begin position="351"/>
        <end position="397"/>
    </location>
</feature>
<gene>
    <name evidence="16" type="ORF">BCV70DRAFT_202257</name>
</gene>
<feature type="region of interest" description="Disordered" evidence="13">
    <location>
        <begin position="1226"/>
        <end position="1245"/>
    </location>
</feature>
<feature type="compositionally biased region" description="Acidic residues" evidence="13">
    <location>
        <begin position="585"/>
        <end position="612"/>
    </location>
</feature>
<feature type="region of interest" description="Disordered" evidence="13">
    <location>
        <begin position="651"/>
        <end position="676"/>
    </location>
</feature>
<dbReference type="InterPro" id="IPR056521">
    <property type="entry name" value="MARCHF6-like_C"/>
</dbReference>
<organism evidence="16 17">
    <name type="scientific">Testicularia cyperi</name>
    <dbReference type="NCBI Taxonomy" id="1882483"/>
    <lineage>
        <taxon>Eukaryota</taxon>
        <taxon>Fungi</taxon>
        <taxon>Dikarya</taxon>
        <taxon>Basidiomycota</taxon>
        <taxon>Ustilaginomycotina</taxon>
        <taxon>Ustilaginomycetes</taxon>
        <taxon>Ustilaginales</taxon>
        <taxon>Anthracoideaceae</taxon>
        <taxon>Testicularia</taxon>
    </lineage>
</organism>
<dbReference type="GO" id="GO:0008270">
    <property type="term" value="F:zinc ion binding"/>
    <property type="evidence" value="ECO:0007669"/>
    <property type="project" value="UniProtKB-KW"/>
</dbReference>
<dbReference type="PANTHER" id="PTHR13145">
    <property type="entry name" value="SSM4 PROTEIN"/>
    <property type="match status" value="1"/>
</dbReference>
<dbReference type="STRING" id="1882483.A0A317XJS1"/>
<dbReference type="FunCoup" id="A0A317XJS1">
    <property type="interactions" value="457"/>
</dbReference>
<keyword evidence="17" id="KW-1185">Reference proteome</keyword>
<dbReference type="FunFam" id="3.30.40.10:FF:000287">
    <property type="entry name" value="RING finger membrane protein"/>
    <property type="match status" value="1"/>
</dbReference>
<dbReference type="Proteomes" id="UP000246740">
    <property type="component" value="Unassembled WGS sequence"/>
</dbReference>
<feature type="compositionally biased region" description="Low complexity" evidence="13">
    <location>
        <begin position="653"/>
        <end position="667"/>
    </location>
</feature>
<dbReference type="SUPFAM" id="SSF57850">
    <property type="entry name" value="RING/U-box"/>
    <property type="match status" value="1"/>
</dbReference>
<comment type="subcellular location">
    <subcellularLocation>
        <location evidence="2">Membrane</location>
        <topology evidence="2">Multi-pass membrane protein</topology>
    </subcellularLocation>
</comment>
<dbReference type="Pfam" id="PF12906">
    <property type="entry name" value="RINGv"/>
    <property type="match status" value="1"/>
</dbReference>
<evidence type="ECO:0000256" key="7">
    <source>
        <dbReference type="ARBA" id="ARBA00022723"/>
    </source>
</evidence>
<evidence type="ECO:0000313" key="17">
    <source>
        <dbReference type="Proteomes" id="UP000246740"/>
    </source>
</evidence>
<feature type="region of interest" description="Disordered" evidence="13">
    <location>
        <begin position="1157"/>
        <end position="1217"/>
    </location>
</feature>
<feature type="compositionally biased region" description="Low complexity" evidence="13">
    <location>
        <begin position="361"/>
        <end position="374"/>
    </location>
</feature>
<dbReference type="GO" id="GO:0036503">
    <property type="term" value="P:ERAD pathway"/>
    <property type="evidence" value="ECO:0007669"/>
    <property type="project" value="TreeGrafter"/>
</dbReference>
<keyword evidence="8" id="KW-0863">Zinc-finger</keyword>
<feature type="compositionally biased region" description="Basic and acidic residues" evidence="13">
    <location>
        <begin position="482"/>
        <end position="495"/>
    </location>
</feature>
<evidence type="ECO:0000256" key="11">
    <source>
        <dbReference type="ARBA" id="ARBA00022989"/>
    </source>
</evidence>
<feature type="transmembrane region" description="Helical" evidence="14">
    <location>
        <begin position="213"/>
        <end position="230"/>
    </location>
</feature>
<sequence length="1581" mass="174205">MEEEDSCRICRSGPEPEAPLYHPCKCTGSIRYCHQDCLIEWLRHSRKKYCELCDQPFLFHKKYRDDMPRNGRLPTYLYFRRLLLRSLDVAKLCARALLVAVTWLAVLPCANMSNWNFLFWCADVATWMLVPGSEPPYDLPAPPEASSAPAASANASSSSTAASAAAASTSAAAKLPRSQATAMRFDWSLLNAQQLAKSAKALSKRLAHICFEGQILSCVIIVCFVGIFLLREWILQHMPHQFEVPLPPPAAPDAEEPQPVVLEAPVAAAAIAERLQALRDQHEAALPDAGQIHPQQQQQQEQHQHDDLPQPDPLRQLRQEALGLRQAHLANLDDDGARRRAEILRLLSEAEQTTDIAPTDAAAESSSNTAAAESQPPDQSNTDERATLQSELEDPDHIEDLRMARLRRFNITNFDSADDNMDKIGAVADEIEGDKVDADVSEEEKGQEDWMSSAVKPHSIDNSAKPNEPSSSWVTLDANPGEEMHHDEVSTHADADTAEDDPVPRLEHSSRQDLTAQTETAADEDSNHHHHQSSPAVATGTIGGDHPEEEAGDAAPSDDVHADVAATLQPAPPAEPEDSLHDGNDNDEDDTAWIDETSDEDEDDVLDGLGDDNDNHGIRRRMNGPRARRGAAGARADNDIVDEFEIAVPIHRNGNNDNGGNRAGNQDDNADDAVEDDPEADIGFAEEMDGMLEAIGMRGPIFGIVQNLCLMMVLCGFVILMFVTLPYIVGKLLGPGPRLFQLLVLPVKLLRYVTDPVFDFLINFGVNNLWPKLAGMLGVVSSTPTAVSAPEDVAKQVAAAATETGSAMFSWLAAVNPMRSVSHAAKSSVTMPQRTTILTTLLPSAVTRSARFQRIGGYFELALNAGFRGTLEKSGEAVWDVLESLDAHTRGSSNVDRMYCVAFGHAYWLLVLFIHQHFSKPNLQLAAANQSALKLFMDQHVLILKAISFIFVELVLFPLGCGLLLDVCVMPLFADASVFAWPTRIRHAPLSFAFVRWMGGSIYMFVFAQYVSVTRKVLRPGVLCWIRDPNDPNFHPIKDILDKSSWTQLRKIGTSALMYAGVLVATIGINTYFLRYALGFVGVLPLRWYPLSPLTNVPLDLLFVHMVLPWAMQSVDPEVLSERLLGPWWKLIADRMGLENYFVGGPQIQEIAEEAPALPSEPAGDDASQSPEATSSKQASASNSSDSPGVEYCRVPDDDKAVTSGPLLIPVRRDGSPIDERGAEAIAKQDEHARKQDPKPKYVTMAMPPNYRRRITATLVLLWLSHCVLFVSALSGPILLGRAGFTVLQQRVLGQKPHEVHDFYSFLLGVTAVTVYVKVERILTHIWLRATVRARQMRGPRFPYVAYALYRRALRIVRAAVLLLGVGGAAPLVFGLVMDQYILAPLQYKSTEVPRVHLGQTWALGLIEMRLAMFLIRFWGVPESGPVKWFMDGADNVVRGGVLKPRLRMAYTRIVLPVVGVGVLLLCVPVILVDAATRWGVVAPASTKEQEQVMLRKAYAAVQSIAMVAVVRALMLNRMESWTELLKDEVFLEKTVLKNYDSSDESLKTDGNDPEHRGANGGHTRDEQFEAQGMLPDVLLR</sequence>
<dbReference type="EC" id="2.3.2.27" evidence="4"/>
<reference evidence="16 17" key="1">
    <citation type="journal article" date="2018" name="Mol. Biol. Evol.">
        <title>Broad Genomic Sampling Reveals a Smut Pathogenic Ancestry of the Fungal Clade Ustilaginomycotina.</title>
        <authorList>
            <person name="Kijpornyongpan T."/>
            <person name="Mondo S.J."/>
            <person name="Barry K."/>
            <person name="Sandor L."/>
            <person name="Lee J."/>
            <person name="Lipzen A."/>
            <person name="Pangilinan J."/>
            <person name="LaButti K."/>
            <person name="Hainaut M."/>
            <person name="Henrissat B."/>
            <person name="Grigoriev I.V."/>
            <person name="Spatafora J.W."/>
            <person name="Aime M.C."/>
        </authorList>
    </citation>
    <scope>NUCLEOTIDE SEQUENCE [LARGE SCALE GENOMIC DNA]</scope>
    <source>
        <strain evidence="16 17">MCA 3645</strain>
    </source>
</reference>
<evidence type="ECO:0000256" key="13">
    <source>
        <dbReference type="SAM" id="MobiDB-lite"/>
    </source>
</evidence>
<proteinExistence type="predicted"/>
<evidence type="ECO:0000313" key="16">
    <source>
        <dbReference type="EMBL" id="PWY98082.1"/>
    </source>
</evidence>
<comment type="pathway">
    <text evidence="3">Protein modification; protein ubiquitination.</text>
</comment>
<dbReference type="InterPro" id="IPR013083">
    <property type="entry name" value="Znf_RING/FYVE/PHD"/>
</dbReference>
<evidence type="ECO:0000256" key="4">
    <source>
        <dbReference type="ARBA" id="ARBA00012483"/>
    </source>
</evidence>
<feature type="transmembrane region" description="Helical" evidence="14">
    <location>
        <begin position="1402"/>
        <end position="1421"/>
    </location>
</feature>
<feature type="region of interest" description="Disordered" evidence="13">
    <location>
        <begin position="289"/>
        <end position="312"/>
    </location>
</feature>
<feature type="transmembrane region" description="Helical" evidence="14">
    <location>
        <begin position="1300"/>
        <end position="1319"/>
    </location>
</feature>
<dbReference type="PANTHER" id="PTHR13145:SF0">
    <property type="entry name" value="E3 UBIQUITIN-PROTEIN LIGASE MARCHF6"/>
    <property type="match status" value="1"/>
</dbReference>
<feature type="compositionally biased region" description="Basic and acidic residues" evidence="13">
    <location>
        <begin position="502"/>
        <end position="511"/>
    </location>
</feature>
<feature type="region of interest" description="Disordered" evidence="13">
    <location>
        <begin position="1542"/>
        <end position="1568"/>
    </location>
</feature>
<feature type="compositionally biased region" description="Basic residues" evidence="13">
    <location>
        <begin position="618"/>
        <end position="629"/>
    </location>
</feature>
<dbReference type="InParanoid" id="A0A317XJS1"/>
<accession>A0A317XJS1</accession>
<dbReference type="SMART" id="SM00744">
    <property type="entry name" value="RINGv"/>
    <property type="match status" value="1"/>
</dbReference>
<keyword evidence="10" id="KW-0862">Zinc</keyword>
<evidence type="ECO:0000256" key="3">
    <source>
        <dbReference type="ARBA" id="ARBA00004906"/>
    </source>
</evidence>
<feature type="transmembrane region" description="Helical" evidence="14">
    <location>
        <begin position="1056"/>
        <end position="1074"/>
    </location>
</feature>
<evidence type="ECO:0000256" key="6">
    <source>
        <dbReference type="ARBA" id="ARBA00022692"/>
    </source>
</evidence>
<feature type="region of interest" description="Disordered" evidence="13">
    <location>
        <begin position="434"/>
        <end position="634"/>
    </location>
</feature>
<keyword evidence="11 14" id="KW-1133">Transmembrane helix</keyword>
<feature type="transmembrane region" description="Helical" evidence="14">
    <location>
        <begin position="994"/>
        <end position="1013"/>
    </location>
</feature>
<dbReference type="PROSITE" id="PS51292">
    <property type="entry name" value="ZF_RING_CH"/>
    <property type="match status" value="1"/>
</dbReference>
<feature type="compositionally biased region" description="Basic and acidic residues" evidence="13">
    <location>
        <begin position="1545"/>
        <end position="1568"/>
    </location>
</feature>
<dbReference type="CDD" id="cd16702">
    <property type="entry name" value="RING_CH-C4HC3_MARCH6"/>
    <property type="match status" value="1"/>
</dbReference>
<feature type="compositionally biased region" description="Polar residues" evidence="13">
    <location>
        <begin position="460"/>
        <end position="474"/>
    </location>
</feature>
<dbReference type="EMBL" id="KZ819200">
    <property type="protein sequence ID" value="PWY98082.1"/>
    <property type="molecule type" value="Genomic_DNA"/>
</dbReference>
<keyword evidence="9" id="KW-0833">Ubl conjugation pathway</keyword>
<dbReference type="GO" id="GO:0061630">
    <property type="term" value="F:ubiquitin protein ligase activity"/>
    <property type="evidence" value="ECO:0007669"/>
    <property type="project" value="UniProtKB-EC"/>
</dbReference>
<feature type="compositionally biased region" description="Basic and acidic residues" evidence="13">
    <location>
        <begin position="434"/>
        <end position="448"/>
    </location>
</feature>